<evidence type="ECO:0000256" key="1">
    <source>
        <dbReference type="ARBA" id="ARBA00022777"/>
    </source>
</evidence>
<organism evidence="8 9">
    <name type="scientific">Halopseudomonas salegens</name>
    <dbReference type="NCBI Taxonomy" id="1434072"/>
    <lineage>
        <taxon>Bacteria</taxon>
        <taxon>Pseudomonadati</taxon>
        <taxon>Pseudomonadota</taxon>
        <taxon>Gammaproteobacteria</taxon>
        <taxon>Pseudomonadales</taxon>
        <taxon>Pseudomonadaceae</taxon>
        <taxon>Halopseudomonas</taxon>
    </lineage>
</organism>
<feature type="transmembrane region" description="Helical" evidence="2">
    <location>
        <begin position="266"/>
        <end position="288"/>
    </location>
</feature>
<dbReference type="PROSITE" id="PS50112">
    <property type="entry name" value="PAS"/>
    <property type="match status" value="1"/>
</dbReference>
<dbReference type="PROSITE" id="PS50887">
    <property type="entry name" value="GGDEF"/>
    <property type="match status" value="1"/>
</dbReference>
<dbReference type="InterPro" id="IPR001633">
    <property type="entry name" value="EAL_dom"/>
</dbReference>
<keyword evidence="2" id="KW-0812">Transmembrane</keyword>
<dbReference type="SMART" id="SM00052">
    <property type="entry name" value="EAL"/>
    <property type="match status" value="1"/>
</dbReference>
<dbReference type="GO" id="GO:0016301">
    <property type="term" value="F:kinase activity"/>
    <property type="evidence" value="ECO:0007669"/>
    <property type="project" value="UniProtKB-KW"/>
</dbReference>
<dbReference type="PANTHER" id="PTHR44757">
    <property type="entry name" value="DIGUANYLATE CYCLASE DGCP"/>
    <property type="match status" value="1"/>
</dbReference>
<keyword evidence="2" id="KW-0472">Membrane</keyword>
<sequence length="853" mass="95562">MCVPARFLAAVLMYCSLCAGLLLPAAHAQDTTVSVGVYNNPPKIMLDADGQPSGIFGELLQAIAEEENWQLIAVPCQWLACLDMLDSGDIDLMPDMAWSERRGEHYAFHQTPALRSWSQLYQSADQNIHSLLDLDGKRIAVLSGSIQQQYLQELASSFALRVEWVLVDSFVEGFDAVNAGVADVVVANQLFGDQESSQRNMEATPLVFQPARLFFVSHPDSAINQQRLGRIDHYLDQWIADKASPYHRILGRWAGGLEPQTVIPGWLLFALAVLLVMVVAVLLTSLWLRRMVALRTRKLRASEERLNTILDSVEAFIFIKDKDLRYQYANQKVCDLFGLKRKELIGRSDEDFFDAATCVKLRLNDLRVLEQGERVVDEEINRLADNTLLHTFLSVKIPLHNPDGSIYALCGISTDITEHRQIQEQLHHLAFYDPLTELPNRRLLLDRMTRALANQARTGYAGALLMIDLDNFKDINDTRSHEAGDVLLQQVAARLGTHLRATDTLARIGGDEFVLMLEDLSCDHDEAFQQVGSLANSVLQRMDKAFRIHGQDHVCSASIGIAMFADAVNHEDLLKAADMALFAAKSTGRNTARFFNTEMQAAVNQRSALEAALREALEAGRKQLQLFVQPQVDSRGKVIGKEALLRWQHPEKGAISPAEFIPVAESTGLIIPLGEWVINEACRILSAWQQLPDHRELPLAVNISPRQFRHPGFVEHLLGCLEAWQVDPGLMELEVTESLLIDDLDQTIERMCLLRDKSMRLSLDDFGTGYASLGYLKRLPLFQLKIDQSFVCDLLTDPNDAAIVQAIIALGNSLDLQVIAEGVETEEQRQRLLQLGCRYFQGYLFGRPASVEH</sequence>
<dbReference type="SUPFAM" id="SSF55785">
    <property type="entry name" value="PYP-like sensor domain (PAS domain)"/>
    <property type="match status" value="1"/>
</dbReference>
<dbReference type="InterPro" id="IPR043128">
    <property type="entry name" value="Rev_trsase/Diguanyl_cyclase"/>
</dbReference>
<dbReference type="InterPro" id="IPR029787">
    <property type="entry name" value="Nucleotide_cyclase"/>
</dbReference>
<feature type="chain" id="PRO_5009273794" evidence="3">
    <location>
        <begin position="29"/>
        <end position="853"/>
    </location>
</feature>
<dbReference type="STRING" id="1434072.SAMN05216210_1442"/>
<feature type="domain" description="PAS" evidence="4">
    <location>
        <begin position="302"/>
        <end position="348"/>
    </location>
</feature>
<dbReference type="Gene3D" id="3.30.70.270">
    <property type="match status" value="1"/>
</dbReference>
<dbReference type="NCBIfam" id="TIGR00229">
    <property type="entry name" value="sensory_box"/>
    <property type="match status" value="1"/>
</dbReference>
<dbReference type="InterPro" id="IPR035965">
    <property type="entry name" value="PAS-like_dom_sf"/>
</dbReference>
<dbReference type="Pfam" id="PF00497">
    <property type="entry name" value="SBP_bac_3"/>
    <property type="match status" value="1"/>
</dbReference>
<evidence type="ECO:0000259" key="5">
    <source>
        <dbReference type="PROSITE" id="PS50113"/>
    </source>
</evidence>
<keyword evidence="2" id="KW-1133">Transmembrane helix</keyword>
<reference evidence="9" key="1">
    <citation type="submission" date="2016-10" db="EMBL/GenBank/DDBJ databases">
        <authorList>
            <person name="Varghese N."/>
            <person name="Submissions S."/>
        </authorList>
    </citation>
    <scope>NUCLEOTIDE SEQUENCE [LARGE SCALE GENOMIC DNA]</scope>
    <source>
        <strain evidence="9">CECT 8338</strain>
    </source>
</reference>
<evidence type="ECO:0000259" key="4">
    <source>
        <dbReference type="PROSITE" id="PS50112"/>
    </source>
</evidence>
<evidence type="ECO:0000259" key="7">
    <source>
        <dbReference type="PROSITE" id="PS50887"/>
    </source>
</evidence>
<evidence type="ECO:0000259" key="6">
    <source>
        <dbReference type="PROSITE" id="PS50883"/>
    </source>
</evidence>
<dbReference type="Gene3D" id="3.40.190.10">
    <property type="entry name" value="Periplasmic binding protein-like II"/>
    <property type="match status" value="2"/>
</dbReference>
<feature type="domain" description="EAL" evidence="6">
    <location>
        <begin position="606"/>
        <end position="853"/>
    </location>
</feature>
<dbReference type="CDD" id="cd01948">
    <property type="entry name" value="EAL"/>
    <property type="match status" value="1"/>
</dbReference>
<feature type="signal peptide" evidence="3">
    <location>
        <begin position="1"/>
        <end position="28"/>
    </location>
</feature>
<dbReference type="SUPFAM" id="SSF55073">
    <property type="entry name" value="Nucleotide cyclase"/>
    <property type="match status" value="1"/>
</dbReference>
<dbReference type="Gene3D" id="3.30.450.20">
    <property type="entry name" value="PAS domain"/>
    <property type="match status" value="1"/>
</dbReference>
<dbReference type="InterPro" id="IPR001638">
    <property type="entry name" value="Solute-binding_3/MltF_N"/>
</dbReference>
<dbReference type="InterPro" id="IPR000014">
    <property type="entry name" value="PAS"/>
</dbReference>
<dbReference type="SMART" id="SM00062">
    <property type="entry name" value="PBPb"/>
    <property type="match status" value="1"/>
</dbReference>
<keyword evidence="9" id="KW-1185">Reference proteome</keyword>
<dbReference type="InterPro" id="IPR000160">
    <property type="entry name" value="GGDEF_dom"/>
</dbReference>
<dbReference type="EMBL" id="LT629787">
    <property type="protein sequence ID" value="SDU04825.1"/>
    <property type="molecule type" value="Genomic_DNA"/>
</dbReference>
<dbReference type="SMART" id="SM00267">
    <property type="entry name" value="GGDEF"/>
    <property type="match status" value="1"/>
</dbReference>
<dbReference type="Proteomes" id="UP000243924">
    <property type="component" value="Chromosome I"/>
</dbReference>
<keyword evidence="1" id="KW-0808">Transferase</keyword>
<dbReference type="Pfam" id="PF00990">
    <property type="entry name" value="GGDEF"/>
    <property type="match status" value="1"/>
</dbReference>
<keyword evidence="3" id="KW-0732">Signal</keyword>
<evidence type="ECO:0000313" key="8">
    <source>
        <dbReference type="EMBL" id="SDU04825.1"/>
    </source>
</evidence>
<keyword evidence="1" id="KW-0418">Kinase</keyword>
<feature type="domain" description="PAC" evidence="5">
    <location>
        <begin position="374"/>
        <end position="428"/>
    </location>
</feature>
<dbReference type="CDD" id="cd01949">
    <property type="entry name" value="GGDEF"/>
    <property type="match status" value="1"/>
</dbReference>
<dbReference type="InterPro" id="IPR052155">
    <property type="entry name" value="Biofilm_reg_signaling"/>
</dbReference>
<dbReference type="Gene3D" id="3.20.20.450">
    <property type="entry name" value="EAL domain"/>
    <property type="match status" value="1"/>
</dbReference>
<protein>
    <submittedName>
        <fullName evidence="8">Periplasmic sensor diguanylate cyclase/phosphodiesterase</fullName>
    </submittedName>
</protein>
<dbReference type="PROSITE" id="PS50883">
    <property type="entry name" value="EAL"/>
    <property type="match status" value="1"/>
</dbReference>
<dbReference type="SUPFAM" id="SSF141868">
    <property type="entry name" value="EAL domain-like"/>
    <property type="match status" value="1"/>
</dbReference>
<dbReference type="SUPFAM" id="SSF53850">
    <property type="entry name" value="Periplasmic binding protein-like II"/>
    <property type="match status" value="1"/>
</dbReference>
<dbReference type="InterPro" id="IPR035919">
    <property type="entry name" value="EAL_sf"/>
</dbReference>
<feature type="domain" description="GGDEF" evidence="7">
    <location>
        <begin position="460"/>
        <end position="597"/>
    </location>
</feature>
<dbReference type="SMART" id="SM00091">
    <property type="entry name" value="PAS"/>
    <property type="match status" value="1"/>
</dbReference>
<dbReference type="NCBIfam" id="TIGR00254">
    <property type="entry name" value="GGDEF"/>
    <property type="match status" value="1"/>
</dbReference>
<evidence type="ECO:0000313" key="9">
    <source>
        <dbReference type="Proteomes" id="UP000243924"/>
    </source>
</evidence>
<gene>
    <name evidence="8" type="ORF">SAMN05216210_1442</name>
</gene>
<dbReference type="Pfam" id="PF08448">
    <property type="entry name" value="PAS_4"/>
    <property type="match status" value="1"/>
</dbReference>
<accession>A0A1H2FC15</accession>
<evidence type="ECO:0000256" key="3">
    <source>
        <dbReference type="SAM" id="SignalP"/>
    </source>
</evidence>
<dbReference type="CDD" id="cd00130">
    <property type="entry name" value="PAS"/>
    <property type="match status" value="1"/>
</dbReference>
<dbReference type="AlphaFoldDB" id="A0A1H2FC15"/>
<evidence type="ECO:0000256" key="2">
    <source>
        <dbReference type="SAM" id="Phobius"/>
    </source>
</evidence>
<dbReference type="RefSeq" id="WP_197675081.1">
    <property type="nucleotide sequence ID" value="NZ_LT629787.1"/>
</dbReference>
<proteinExistence type="predicted"/>
<dbReference type="InterPro" id="IPR013656">
    <property type="entry name" value="PAS_4"/>
</dbReference>
<dbReference type="PROSITE" id="PS50113">
    <property type="entry name" value="PAC"/>
    <property type="match status" value="1"/>
</dbReference>
<dbReference type="InterPro" id="IPR000700">
    <property type="entry name" value="PAS-assoc_C"/>
</dbReference>
<name>A0A1H2FC15_9GAMM</name>
<dbReference type="PANTHER" id="PTHR44757:SF2">
    <property type="entry name" value="BIOFILM ARCHITECTURE MAINTENANCE PROTEIN MBAA"/>
    <property type="match status" value="1"/>
</dbReference>
<dbReference type="Pfam" id="PF00563">
    <property type="entry name" value="EAL"/>
    <property type="match status" value="1"/>
</dbReference>